<dbReference type="RefSeq" id="XP_008078376.1">
    <property type="nucleotide sequence ID" value="XM_008080185.1"/>
</dbReference>
<dbReference type="GeneID" id="19469182"/>
<protein>
    <submittedName>
        <fullName evidence="2">Uncharacterized protein</fullName>
    </submittedName>
</protein>
<name>S3DQZ1_GLAL2</name>
<keyword evidence="3" id="KW-1185">Reference proteome</keyword>
<proteinExistence type="predicted"/>
<feature type="chain" id="PRO_5012158347" evidence="1">
    <location>
        <begin position="16"/>
        <end position="421"/>
    </location>
</feature>
<evidence type="ECO:0000313" key="3">
    <source>
        <dbReference type="Proteomes" id="UP000016922"/>
    </source>
</evidence>
<feature type="signal peptide" evidence="1">
    <location>
        <begin position="1"/>
        <end position="15"/>
    </location>
</feature>
<sequence length="421" mass="47697">MRLVILILLLPAAMAFSLSPIQTWLASFQQPLRNLIDNPLRRSTVPQFLLDARHPWVLAHRRQLERLPNAEAFLCTELLDGTSGLEIPPDLFDRLEVDNNRVGMSRPGWPNAQERLTEMSKCPRALEQVKELEINIYVYEGAYSELGNRLLEPSYPPSQLTGLLGDVLESMKNLEKLNYHIPKEYTRLFGGAFQARKLVLPSVKHLAPGPWSHYLWYHGYFPDEFGYRFQWGLEFIQSTISAPKLKRFSMNGGNHGWALELVSEVVRAMPQIESLGLNGALVSDVYHYEPELGNVGEDGRLKATLNILNGQQNLTHLDLPRSSSLALGFDGGAWCGNAYFGKEGRVYERDVVRQGAEATEMAGEIVMENMPQLTSFTVGELRPNITRDSDGKNMVSLAWPWTGRMDEWLMEEVPEWVEGDL</sequence>
<dbReference type="OrthoDB" id="3636801at2759"/>
<gene>
    <name evidence="2" type="ORF">GLAREA_10135</name>
</gene>
<accession>S3DQZ1</accession>
<dbReference type="eggNOG" id="ENOG502SP0I">
    <property type="taxonomic scope" value="Eukaryota"/>
</dbReference>
<dbReference type="OMA" id="WPWTGRM"/>
<keyword evidence="1" id="KW-0732">Signal</keyword>
<dbReference type="AlphaFoldDB" id="S3DQZ1"/>
<evidence type="ECO:0000313" key="2">
    <source>
        <dbReference type="EMBL" id="EPE34441.1"/>
    </source>
</evidence>
<dbReference type="HOGENOM" id="CLU_657218_0_0_1"/>
<dbReference type="KEGG" id="glz:GLAREA_10135"/>
<evidence type="ECO:0000256" key="1">
    <source>
        <dbReference type="SAM" id="SignalP"/>
    </source>
</evidence>
<dbReference type="EMBL" id="KE145356">
    <property type="protein sequence ID" value="EPE34441.1"/>
    <property type="molecule type" value="Genomic_DNA"/>
</dbReference>
<reference evidence="2 3" key="1">
    <citation type="journal article" date="2013" name="BMC Genomics">
        <title>Genomics-driven discovery of the pneumocandin biosynthetic gene cluster in the fungus Glarea lozoyensis.</title>
        <authorList>
            <person name="Chen L."/>
            <person name="Yue Q."/>
            <person name="Zhang X."/>
            <person name="Xiang M."/>
            <person name="Wang C."/>
            <person name="Li S."/>
            <person name="Che Y."/>
            <person name="Ortiz-Lopez F.J."/>
            <person name="Bills G.F."/>
            <person name="Liu X."/>
            <person name="An Z."/>
        </authorList>
    </citation>
    <scope>NUCLEOTIDE SEQUENCE [LARGE SCALE GENOMIC DNA]</scope>
    <source>
        <strain evidence="3">ATCC 20868 / MF5171</strain>
    </source>
</reference>
<dbReference type="Proteomes" id="UP000016922">
    <property type="component" value="Unassembled WGS sequence"/>
</dbReference>
<organism evidence="2 3">
    <name type="scientific">Glarea lozoyensis (strain ATCC 20868 / MF5171)</name>
    <dbReference type="NCBI Taxonomy" id="1116229"/>
    <lineage>
        <taxon>Eukaryota</taxon>
        <taxon>Fungi</taxon>
        <taxon>Dikarya</taxon>
        <taxon>Ascomycota</taxon>
        <taxon>Pezizomycotina</taxon>
        <taxon>Leotiomycetes</taxon>
        <taxon>Helotiales</taxon>
        <taxon>Helotiaceae</taxon>
        <taxon>Glarea</taxon>
    </lineage>
</organism>